<comment type="similarity">
    <text evidence="3">Belongs to the gas vesicle GvpF/GvpL family.</text>
</comment>
<keyword evidence="1" id="KW-0304">Gas vesicle</keyword>
<dbReference type="Pfam" id="PF06386">
    <property type="entry name" value="GvpL_GvpF"/>
    <property type="match status" value="2"/>
</dbReference>
<comment type="caution">
    <text evidence="4">The sequence shown here is derived from an EMBL/GenBank/DDBJ whole genome shotgun (WGS) entry which is preliminary data.</text>
</comment>
<dbReference type="PANTHER" id="PTHR36852">
    <property type="entry name" value="PROTEIN GVPL 2"/>
    <property type="match status" value="1"/>
</dbReference>
<comment type="subcellular location">
    <subcellularLocation>
        <location evidence="2">Gas vesicle</location>
    </subcellularLocation>
</comment>
<dbReference type="InterPro" id="IPR009430">
    <property type="entry name" value="GvpL/GvpF"/>
</dbReference>
<keyword evidence="5" id="KW-1185">Reference proteome</keyword>
<dbReference type="PANTHER" id="PTHR36852:SF1">
    <property type="entry name" value="PROTEIN GVPL 2"/>
    <property type="match status" value="1"/>
</dbReference>
<name>A0ABV2YBX6_9ACTN</name>
<evidence type="ECO:0000313" key="4">
    <source>
        <dbReference type="EMBL" id="MEU3553233.1"/>
    </source>
</evidence>
<dbReference type="EMBL" id="JBEZUR010000003">
    <property type="protein sequence ID" value="MEU3553233.1"/>
    <property type="molecule type" value="Genomic_DNA"/>
</dbReference>
<evidence type="ECO:0000256" key="3">
    <source>
        <dbReference type="ARBA" id="ARBA00035643"/>
    </source>
</evidence>
<proteinExistence type="inferred from homology"/>
<accession>A0ABV2YBX6</accession>
<evidence type="ECO:0000256" key="1">
    <source>
        <dbReference type="ARBA" id="ARBA00022987"/>
    </source>
</evidence>
<dbReference type="RefSeq" id="WP_108952766.1">
    <property type="nucleotide sequence ID" value="NZ_BEVZ01000002.1"/>
</dbReference>
<organism evidence="4 5">
    <name type="scientific">Streptomyces fragilis</name>
    <dbReference type="NCBI Taxonomy" id="67301"/>
    <lineage>
        <taxon>Bacteria</taxon>
        <taxon>Bacillati</taxon>
        <taxon>Actinomycetota</taxon>
        <taxon>Actinomycetes</taxon>
        <taxon>Kitasatosporales</taxon>
        <taxon>Streptomycetaceae</taxon>
        <taxon>Streptomyces</taxon>
    </lineage>
</organism>
<dbReference type="Proteomes" id="UP001550850">
    <property type="component" value="Unassembled WGS sequence"/>
</dbReference>
<gene>
    <name evidence="4" type="ORF">AB0E65_03180</name>
</gene>
<protein>
    <submittedName>
        <fullName evidence="4">GvpL/GvpF family gas vesicle protein</fullName>
    </submittedName>
</protein>
<evidence type="ECO:0000256" key="2">
    <source>
        <dbReference type="ARBA" id="ARBA00035108"/>
    </source>
</evidence>
<evidence type="ECO:0000313" key="5">
    <source>
        <dbReference type="Proteomes" id="UP001550850"/>
    </source>
</evidence>
<reference evidence="4 5" key="1">
    <citation type="submission" date="2024-06" db="EMBL/GenBank/DDBJ databases">
        <title>The Natural Products Discovery Center: Release of the First 8490 Sequenced Strains for Exploring Actinobacteria Biosynthetic Diversity.</title>
        <authorList>
            <person name="Kalkreuter E."/>
            <person name="Kautsar S.A."/>
            <person name="Yang D."/>
            <person name="Bader C.D."/>
            <person name="Teijaro C.N."/>
            <person name="Fluegel L."/>
            <person name="Davis C.M."/>
            <person name="Simpson J.R."/>
            <person name="Lauterbach L."/>
            <person name="Steele A.D."/>
            <person name="Gui C."/>
            <person name="Meng S."/>
            <person name="Li G."/>
            <person name="Viehrig K."/>
            <person name="Ye F."/>
            <person name="Su P."/>
            <person name="Kiefer A.F."/>
            <person name="Nichols A."/>
            <person name="Cepeda A.J."/>
            <person name="Yan W."/>
            <person name="Fan B."/>
            <person name="Jiang Y."/>
            <person name="Adhikari A."/>
            <person name="Zheng C.-J."/>
            <person name="Schuster L."/>
            <person name="Cowan T.M."/>
            <person name="Smanski M.J."/>
            <person name="Chevrette M.G."/>
            <person name="De Carvalho L.P.S."/>
            <person name="Shen B."/>
        </authorList>
    </citation>
    <scope>NUCLEOTIDE SEQUENCE [LARGE SCALE GENOMIC DNA]</scope>
    <source>
        <strain evidence="4 5">NPDC038104</strain>
    </source>
</reference>
<sequence>MSGLRYVYAVCRPFEAALQAQLAGVAGSPPTAVHHEGLVAVVSTVPAEEFAETPLRDRLEDRSWLTATARAHEQVIDALTTVTTPLPLRFATVLPDDSAVRILLETHAAEIRAVLDRLAGRVEWSVRVYAGAEPDAEQAGHFAGRLHEELRAAAEDARLHPPRILKVTEAEEGAWGRNLLDAAYLVPRRQSGGFVEMVDKARETLPEGGVKVHLTGPWAPYSFCSLGGAR</sequence>